<organism evidence="3">
    <name type="scientific">Cucumis melo</name>
    <name type="common">Muskmelon</name>
    <dbReference type="NCBI Taxonomy" id="3656"/>
    <lineage>
        <taxon>Eukaryota</taxon>
        <taxon>Viridiplantae</taxon>
        <taxon>Streptophyta</taxon>
        <taxon>Embryophyta</taxon>
        <taxon>Tracheophyta</taxon>
        <taxon>Spermatophyta</taxon>
        <taxon>Magnoliopsida</taxon>
        <taxon>eudicotyledons</taxon>
        <taxon>Gunneridae</taxon>
        <taxon>Pentapetalae</taxon>
        <taxon>rosids</taxon>
        <taxon>fabids</taxon>
        <taxon>Cucurbitales</taxon>
        <taxon>Cucurbitaceae</taxon>
        <taxon>Benincaseae</taxon>
        <taxon>Cucumis</taxon>
    </lineage>
</organism>
<dbReference type="Gramene" id="MELO3C029965.2.1">
    <property type="protein sequence ID" value="MELO3C029965.2.1"/>
    <property type="gene ID" value="MELO3C029965.2"/>
</dbReference>
<dbReference type="AlphaFoldDB" id="A0A9I9E7R7"/>
<evidence type="ECO:0000256" key="1">
    <source>
        <dbReference type="SAM" id="MobiDB-lite"/>
    </source>
</evidence>
<feature type="region of interest" description="Disordered" evidence="1">
    <location>
        <begin position="75"/>
        <end position="95"/>
    </location>
</feature>
<name>A0A9I9E7R7_CUCME</name>
<evidence type="ECO:0000313" key="3">
    <source>
        <dbReference type="EnsemblPlants" id="MELO3C029965.2.1"/>
    </source>
</evidence>
<protein>
    <submittedName>
        <fullName evidence="3">Uncharacterized protein</fullName>
    </submittedName>
</protein>
<feature type="signal peptide" evidence="2">
    <location>
        <begin position="1"/>
        <end position="26"/>
    </location>
</feature>
<accession>A0A9I9E7R7</accession>
<sequence length="95" mass="10870">MWSRKLSAPFILIALIILNLPLEIAAQNLHFRPPAQPIVPYLNLVHTPPPPLQPNNNHYTVKSRRSLLQQPSSIRYGDLRPWQRTPVPKSPPPPF</sequence>
<dbReference type="EnsemblPlants" id="MELO3C029965.2.1">
    <property type="protein sequence ID" value="MELO3C029965.2.1"/>
    <property type="gene ID" value="MELO3C029965.2"/>
</dbReference>
<proteinExistence type="predicted"/>
<keyword evidence="2" id="KW-0732">Signal</keyword>
<evidence type="ECO:0000256" key="2">
    <source>
        <dbReference type="SAM" id="SignalP"/>
    </source>
</evidence>
<reference evidence="3" key="1">
    <citation type="submission" date="2023-03" db="UniProtKB">
        <authorList>
            <consortium name="EnsemblPlants"/>
        </authorList>
    </citation>
    <scope>IDENTIFICATION</scope>
</reference>
<feature type="chain" id="PRO_5039932848" evidence="2">
    <location>
        <begin position="27"/>
        <end position="95"/>
    </location>
</feature>